<dbReference type="PANTHER" id="PTHR27003:SF426">
    <property type="entry name" value="RECEPTOR-LIKE PROTEIN KINASE HERK 1"/>
    <property type="match status" value="1"/>
</dbReference>
<dbReference type="InterPro" id="IPR011009">
    <property type="entry name" value="Kinase-like_dom_sf"/>
</dbReference>
<name>A0A059B8D6_EUCGR</name>
<feature type="domain" description="Protein kinase" evidence="14">
    <location>
        <begin position="85"/>
        <end position="358"/>
    </location>
</feature>
<protein>
    <recommendedName>
        <fullName evidence="14">Protein kinase domain-containing protein</fullName>
    </recommendedName>
</protein>
<keyword evidence="7" id="KW-0418">Kinase</keyword>
<feature type="binding site" evidence="12">
    <location>
        <position position="113"/>
    </location>
    <ligand>
        <name>ATP</name>
        <dbReference type="ChEBI" id="CHEBI:30616"/>
    </ligand>
</feature>
<evidence type="ECO:0000256" key="9">
    <source>
        <dbReference type="ARBA" id="ARBA00022989"/>
    </source>
</evidence>
<dbReference type="GO" id="GO:0004714">
    <property type="term" value="F:transmembrane receptor protein tyrosine kinase activity"/>
    <property type="evidence" value="ECO:0007669"/>
    <property type="project" value="InterPro"/>
</dbReference>
<evidence type="ECO:0000256" key="7">
    <source>
        <dbReference type="ARBA" id="ARBA00022777"/>
    </source>
</evidence>
<dbReference type="InterPro" id="IPR045272">
    <property type="entry name" value="ANXUR1/2-like"/>
</dbReference>
<keyword evidence="3" id="KW-0808">Transferase</keyword>
<evidence type="ECO:0000256" key="3">
    <source>
        <dbReference type="ARBA" id="ARBA00022679"/>
    </source>
</evidence>
<evidence type="ECO:0000256" key="2">
    <source>
        <dbReference type="ARBA" id="ARBA00022527"/>
    </source>
</evidence>
<evidence type="ECO:0000256" key="5">
    <source>
        <dbReference type="ARBA" id="ARBA00022729"/>
    </source>
</evidence>
<keyword evidence="10" id="KW-0472">Membrane</keyword>
<dbReference type="GO" id="GO:0005524">
    <property type="term" value="F:ATP binding"/>
    <property type="evidence" value="ECO:0007669"/>
    <property type="project" value="UniProtKB-UniRule"/>
</dbReference>
<evidence type="ECO:0000259" key="14">
    <source>
        <dbReference type="PROSITE" id="PS50011"/>
    </source>
</evidence>
<proteinExistence type="inferred from homology"/>
<reference evidence="15" key="1">
    <citation type="submission" date="2013-07" db="EMBL/GenBank/DDBJ databases">
        <title>The genome of Eucalyptus grandis.</title>
        <authorList>
            <person name="Schmutz J."/>
            <person name="Hayes R."/>
            <person name="Myburg A."/>
            <person name="Tuskan G."/>
            <person name="Grattapaglia D."/>
            <person name="Rokhsar D.S."/>
        </authorList>
    </citation>
    <scope>NUCLEOTIDE SEQUENCE</scope>
    <source>
        <tissue evidence="15">Leaf extractions</tissue>
    </source>
</reference>
<sequence length="409" mass="45782">MLEEEVLIPETPAQAGILEDLAPTEIDNPQGVRPGIIKLGESSEQKGKGLADVGMTAKEIPVSRNGGGDQYRFPLVAVRKATNDFDESQVIGTGGFGKVYWGELNDGTRVAVKRGSPQSQQGFAEFQTEIQILSLFRHRHLVSLIGYCDEKGEMILIYDYMANGTLNSHLYGSGRRSLSWKQRLEICIGAARGLQCLHAGNEITVIHRDVKSTNILLDENLMAKIADFGICKGGPGIDQTHFTTLVRGTFGYLDPNYFRTSQVTQKSDVYAFGVVLLEVLCARPPVDRSLPEEEKNLAAWAMKMQKKGQLDKIIDPTLVGKIRPDSLREFGATAEKCLADRGVDRISMGDVLWRLEYALRLQYAVVQWDPEKTMGTVKLCAFHEKYSISGKHFLRNYFLEKYRYFPMFV</sequence>
<dbReference type="Gene3D" id="1.10.510.10">
    <property type="entry name" value="Transferase(Phosphotransferase) domain 1"/>
    <property type="match status" value="1"/>
</dbReference>
<dbReference type="InParanoid" id="A0A059B8D6"/>
<dbReference type="PROSITE" id="PS50011">
    <property type="entry name" value="PROTEIN_KINASE_DOM"/>
    <property type="match status" value="1"/>
</dbReference>
<dbReference type="OMA" id="NDFDESQ"/>
<keyword evidence="11" id="KW-0325">Glycoprotein</keyword>
<dbReference type="PROSITE" id="PS00107">
    <property type="entry name" value="PROTEIN_KINASE_ATP"/>
    <property type="match status" value="1"/>
</dbReference>
<evidence type="ECO:0000256" key="11">
    <source>
        <dbReference type="ARBA" id="ARBA00023180"/>
    </source>
</evidence>
<evidence type="ECO:0000256" key="4">
    <source>
        <dbReference type="ARBA" id="ARBA00022692"/>
    </source>
</evidence>
<evidence type="ECO:0000256" key="6">
    <source>
        <dbReference type="ARBA" id="ARBA00022741"/>
    </source>
</evidence>
<dbReference type="GO" id="GO:0005886">
    <property type="term" value="C:plasma membrane"/>
    <property type="evidence" value="ECO:0000318"/>
    <property type="project" value="GO_Central"/>
</dbReference>
<organism evidence="15">
    <name type="scientific">Eucalyptus grandis</name>
    <name type="common">Flooded gum</name>
    <dbReference type="NCBI Taxonomy" id="71139"/>
    <lineage>
        <taxon>Eukaryota</taxon>
        <taxon>Viridiplantae</taxon>
        <taxon>Streptophyta</taxon>
        <taxon>Embryophyta</taxon>
        <taxon>Tracheophyta</taxon>
        <taxon>Spermatophyta</taxon>
        <taxon>Magnoliopsida</taxon>
        <taxon>eudicotyledons</taxon>
        <taxon>Gunneridae</taxon>
        <taxon>Pentapetalae</taxon>
        <taxon>rosids</taxon>
        <taxon>malvids</taxon>
        <taxon>Myrtales</taxon>
        <taxon>Myrtaceae</taxon>
        <taxon>Myrtoideae</taxon>
        <taxon>Eucalypteae</taxon>
        <taxon>Eucalyptus</taxon>
    </lineage>
</organism>
<dbReference type="GO" id="GO:0004672">
    <property type="term" value="F:protein kinase activity"/>
    <property type="evidence" value="ECO:0000318"/>
    <property type="project" value="GO_Central"/>
</dbReference>
<dbReference type="Gene3D" id="3.30.200.20">
    <property type="entry name" value="Phosphorylase Kinase, domain 1"/>
    <property type="match status" value="1"/>
</dbReference>
<dbReference type="InterPro" id="IPR008271">
    <property type="entry name" value="Ser/Thr_kinase_AS"/>
</dbReference>
<dbReference type="SUPFAM" id="SSF56112">
    <property type="entry name" value="Protein kinase-like (PK-like)"/>
    <property type="match status" value="1"/>
</dbReference>
<evidence type="ECO:0000256" key="13">
    <source>
        <dbReference type="RuleBase" id="RU000304"/>
    </source>
</evidence>
<evidence type="ECO:0000256" key="10">
    <source>
        <dbReference type="ARBA" id="ARBA00023136"/>
    </source>
</evidence>
<dbReference type="InterPro" id="IPR001245">
    <property type="entry name" value="Ser-Thr/Tyr_kinase_cat_dom"/>
</dbReference>
<evidence type="ECO:0000256" key="12">
    <source>
        <dbReference type="PROSITE-ProRule" id="PRU10141"/>
    </source>
</evidence>
<evidence type="ECO:0000256" key="8">
    <source>
        <dbReference type="ARBA" id="ARBA00022840"/>
    </source>
</evidence>
<dbReference type="FunFam" id="1.10.510.10:FF:000252">
    <property type="entry name" value="Receptor-like protein kinase FERONIA"/>
    <property type="match status" value="1"/>
</dbReference>
<dbReference type="InterPro" id="IPR017441">
    <property type="entry name" value="Protein_kinase_ATP_BS"/>
</dbReference>
<evidence type="ECO:0000256" key="1">
    <source>
        <dbReference type="ARBA" id="ARBA00004479"/>
    </source>
</evidence>
<dbReference type="Pfam" id="PF07714">
    <property type="entry name" value="PK_Tyr_Ser-Thr"/>
    <property type="match status" value="1"/>
</dbReference>
<dbReference type="Gramene" id="KCW62457">
    <property type="protein sequence ID" value="KCW62457"/>
    <property type="gene ID" value="EUGRSUZ_H05092"/>
</dbReference>
<dbReference type="PANTHER" id="PTHR27003">
    <property type="entry name" value="OS07G0166700 PROTEIN"/>
    <property type="match status" value="1"/>
</dbReference>
<dbReference type="EMBL" id="KK198760">
    <property type="protein sequence ID" value="KCW62457.1"/>
    <property type="molecule type" value="Genomic_DNA"/>
</dbReference>
<keyword evidence="9" id="KW-1133">Transmembrane helix</keyword>
<dbReference type="AlphaFoldDB" id="A0A059B8D6"/>
<dbReference type="PROSITE" id="PS00108">
    <property type="entry name" value="PROTEIN_KINASE_ST"/>
    <property type="match status" value="1"/>
</dbReference>
<keyword evidence="8 12" id="KW-0067">ATP-binding</keyword>
<evidence type="ECO:0000313" key="15">
    <source>
        <dbReference type="EMBL" id="KCW62457.1"/>
    </source>
</evidence>
<keyword evidence="5" id="KW-0732">Signal</keyword>
<comment type="similarity">
    <text evidence="13">Belongs to the protein kinase superfamily.</text>
</comment>
<dbReference type="SMART" id="SM00220">
    <property type="entry name" value="S_TKc"/>
    <property type="match status" value="1"/>
</dbReference>
<gene>
    <name evidence="15" type="ORF">EUGRSUZ_H05092</name>
</gene>
<dbReference type="InterPro" id="IPR000719">
    <property type="entry name" value="Prot_kinase_dom"/>
</dbReference>
<comment type="subcellular location">
    <subcellularLocation>
        <location evidence="1">Membrane</location>
        <topology evidence="1">Single-pass type I membrane protein</topology>
    </subcellularLocation>
</comment>
<keyword evidence="6 12" id="KW-0547">Nucleotide-binding</keyword>
<accession>A0A059B8D6</accession>
<keyword evidence="4" id="KW-0812">Transmembrane</keyword>
<keyword evidence="2 13" id="KW-0723">Serine/threonine-protein kinase</keyword>
<dbReference type="FunFam" id="3.30.200.20:FF:000039">
    <property type="entry name" value="receptor-like protein kinase FERONIA"/>
    <property type="match status" value="1"/>
</dbReference>
<dbReference type="GO" id="GO:0004674">
    <property type="term" value="F:protein serine/threonine kinase activity"/>
    <property type="evidence" value="ECO:0007669"/>
    <property type="project" value="UniProtKB-KW"/>
</dbReference>
<dbReference type="CDD" id="cd14066">
    <property type="entry name" value="STKc_IRAK"/>
    <property type="match status" value="1"/>
</dbReference>